<comment type="catalytic activity">
    <reaction evidence="5">
        <text>a myo-inositol phosphate + H2O = myo-inositol + phosphate</text>
        <dbReference type="Rhea" id="RHEA:24056"/>
        <dbReference type="ChEBI" id="CHEBI:15377"/>
        <dbReference type="ChEBI" id="CHEBI:17268"/>
        <dbReference type="ChEBI" id="CHEBI:43474"/>
        <dbReference type="ChEBI" id="CHEBI:84139"/>
        <dbReference type="EC" id="3.1.3.25"/>
    </reaction>
</comment>
<dbReference type="GO" id="GO:0006020">
    <property type="term" value="P:inositol metabolic process"/>
    <property type="evidence" value="ECO:0007669"/>
    <property type="project" value="TreeGrafter"/>
</dbReference>
<dbReference type="GO" id="GO:0008934">
    <property type="term" value="F:inositol monophosphate 1-phosphatase activity"/>
    <property type="evidence" value="ECO:0007669"/>
    <property type="project" value="InterPro"/>
</dbReference>
<dbReference type="EMBL" id="JAPEVB010000001">
    <property type="protein sequence ID" value="KAJ4397497.1"/>
    <property type="molecule type" value="Genomic_DNA"/>
</dbReference>
<gene>
    <name evidence="6" type="ORF">N0V93_001727</name>
</gene>
<dbReference type="Pfam" id="PF00459">
    <property type="entry name" value="Inositol_P"/>
    <property type="match status" value="1"/>
</dbReference>
<dbReference type="GO" id="GO:0046854">
    <property type="term" value="P:phosphatidylinositol phosphate biosynthetic process"/>
    <property type="evidence" value="ECO:0007669"/>
    <property type="project" value="InterPro"/>
</dbReference>
<dbReference type="PRINTS" id="PR00377">
    <property type="entry name" value="IMPHPHTASES"/>
</dbReference>
<keyword evidence="2 4" id="KW-0479">Metal-binding</keyword>
<dbReference type="PROSITE" id="PS00629">
    <property type="entry name" value="IMP_1"/>
    <property type="match status" value="1"/>
</dbReference>
<organism evidence="6 7">
    <name type="scientific">Gnomoniopsis smithogilvyi</name>
    <dbReference type="NCBI Taxonomy" id="1191159"/>
    <lineage>
        <taxon>Eukaryota</taxon>
        <taxon>Fungi</taxon>
        <taxon>Dikarya</taxon>
        <taxon>Ascomycota</taxon>
        <taxon>Pezizomycotina</taxon>
        <taxon>Sordariomycetes</taxon>
        <taxon>Sordariomycetidae</taxon>
        <taxon>Diaporthales</taxon>
        <taxon>Gnomoniaceae</taxon>
        <taxon>Gnomoniopsis</taxon>
    </lineage>
</organism>
<evidence type="ECO:0000256" key="3">
    <source>
        <dbReference type="ARBA" id="ARBA00022842"/>
    </source>
</evidence>
<keyword evidence="3 4" id="KW-0460">Magnesium</keyword>
<dbReference type="PANTHER" id="PTHR20854:SF39">
    <property type="entry name" value="PROTEIN QUTG"/>
    <property type="match status" value="1"/>
</dbReference>
<keyword evidence="5" id="KW-0378">Hydrolase</keyword>
<feature type="binding site" evidence="4">
    <location>
        <position position="109"/>
    </location>
    <ligand>
        <name>Mg(2+)</name>
        <dbReference type="ChEBI" id="CHEBI:18420"/>
        <label>1</label>
        <note>catalytic</note>
    </ligand>
</feature>
<dbReference type="InterPro" id="IPR020583">
    <property type="entry name" value="Inositol_monoP_metal-BS"/>
</dbReference>
<comment type="pathway">
    <text evidence="5">Polyol metabolism; myo-inositol biosynthesis; myo-inositol from D-glucose 6-phosphate: step 2/2.</text>
</comment>
<evidence type="ECO:0000256" key="4">
    <source>
        <dbReference type="PIRSR" id="PIRSR600760-2"/>
    </source>
</evidence>
<evidence type="ECO:0000256" key="2">
    <source>
        <dbReference type="ARBA" id="ARBA00022723"/>
    </source>
</evidence>
<name>A0A9W8Z6G8_9PEZI</name>
<dbReference type="OrthoDB" id="10254945at2759"/>
<reference evidence="6" key="1">
    <citation type="submission" date="2022-10" db="EMBL/GenBank/DDBJ databases">
        <title>Tapping the CABI collections for fungal endophytes: first genome assemblies for Collariella, Neodidymelliopsis, Ascochyta clinopodiicola, Didymella pomorum, Didymosphaeria variabile, Neocosmospora piperis and Neocucurbitaria cava.</title>
        <authorList>
            <person name="Hill R."/>
        </authorList>
    </citation>
    <scope>NUCLEOTIDE SEQUENCE</scope>
    <source>
        <strain evidence="6">IMI 355082</strain>
    </source>
</reference>
<dbReference type="Gene3D" id="3.30.540.10">
    <property type="entry name" value="Fructose-1,6-Bisphosphatase, subunit A, domain 1"/>
    <property type="match status" value="1"/>
</dbReference>
<comment type="cofactor">
    <cofactor evidence="4 5">
        <name>Mg(2+)</name>
        <dbReference type="ChEBI" id="CHEBI:18420"/>
    </cofactor>
</comment>
<proteinExistence type="inferred from homology"/>
<feature type="binding site" evidence="4">
    <location>
        <position position="107"/>
    </location>
    <ligand>
        <name>Mg(2+)</name>
        <dbReference type="ChEBI" id="CHEBI:18420"/>
        <label>1</label>
        <note>catalytic</note>
    </ligand>
</feature>
<sequence>MAGQITDKELEEIYSFAVQLGKDAGKILMDRAQLRMSGPVQKEEQKFVEKENAVDIVTQTDTDVEAFIHSAITKKYPHHKFIGEETYSAGSSKDYLITPADPTWCVDPLDGTVNYTHLFPMFCVSIAFIVSGQPVIGVIYAPFLNQLFTSCKGKGAWLNETQSLPLIKGAPIPANAPKGCTFSCEWGKDRRDPDAGEGNLGRKIESFVTMAVEAQGRGGKGGMVHGGCWEWDVAAGIALLHEAGGLVTTANPPANPETAEITEVKLGSRLYLAIRPAGPSEKETGRQGQERLVREVWKRVKSLDYSRPGA</sequence>
<dbReference type="Proteomes" id="UP001140453">
    <property type="component" value="Unassembled WGS sequence"/>
</dbReference>
<dbReference type="GO" id="GO:0046872">
    <property type="term" value="F:metal ion binding"/>
    <property type="evidence" value="ECO:0007669"/>
    <property type="project" value="UniProtKB-KW"/>
</dbReference>
<dbReference type="AlphaFoldDB" id="A0A9W8Z6G8"/>
<dbReference type="EC" id="3.1.3.25" evidence="5"/>
<dbReference type="InterPro" id="IPR000760">
    <property type="entry name" value="Inositol_monophosphatase-like"/>
</dbReference>
<feature type="binding site" evidence="4">
    <location>
        <position position="232"/>
    </location>
    <ligand>
        <name>Mg(2+)</name>
        <dbReference type="ChEBI" id="CHEBI:18420"/>
        <label>1</label>
        <note>catalytic</note>
    </ligand>
</feature>
<accession>A0A9W8Z6G8</accession>
<evidence type="ECO:0000313" key="7">
    <source>
        <dbReference type="Proteomes" id="UP001140453"/>
    </source>
</evidence>
<dbReference type="GO" id="GO:0007165">
    <property type="term" value="P:signal transduction"/>
    <property type="evidence" value="ECO:0007669"/>
    <property type="project" value="TreeGrafter"/>
</dbReference>
<dbReference type="InterPro" id="IPR033942">
    <property type="entry name" value="IMPase"/>
</dbReference>
<dbReference type="PANTHER" id="PTHR20854">
    <property type="entry name" value="INOSITOL MONOPHOSPHATASE"/>
    <property type="match status" value="1"/>
</dbReference>
<dbReference type="Gene3D" id="3.40.190.80">
    <property type="match status" value="1"/>
</dbReference>
<dbReference type="PROSITE" id="PS00630">
    <property type="entry name" value="IMP_2"/>
    <property type="match status" value="1"/>
</dbReference>
<dbReference type="FunFam" id="3.30.540.10:FF:000004">
    <property type="entry name" value="Inositol-1-monophosphatase"/>
    <property type="match status" value="1"/>
</dbReference>
<evidence type="ECO:0000256" key="5">
    <source>
        <dbReference type="RuleBase" id="RU364068"/>
    </source>
</evidence>
<dbReference type="SUPFAM" id="SSF56655">
    <property type="entry name" value="Carbohydrate phosphatase"/>
    <property type="match status" value="1"/>
</dbReference>
<comment type="similarity">
    <text evidence="1 5">Belongs to the inositol monophosphatase superfamily.</text>
</comment>
<dbReference type="InterPro" id="IPR020550">
    <property type="entry name" value="Inositol_monophosphatase_CS"/>
</dbReference>
<keyword evidence="7" id="KW-1185">Reference proteome</keyword>
<comment type="caution">
    <text evidence="6">The sequence shown here is derived from an EMBL/GenBank/DDBJ whole genome shotgun (WGS) entry which is preliminary data.</text>
</comment>
<protein>
    <recommendedName>
        <fullName evidence="5">Inositol-1-monophosphatase</fullName>
        <ecNumber evidence="5">3.1.3.25</ecNumber>
    </recommendedName>
</protein>
<evidence type="ECO:0000256" key="1">
    <source>
        <dbReference type="ARBA" id="ARBA00009759"/>
    </source>
</evidence>
<dbReference type="CDD" id="cd01639">
    <property type="entry name" value="IMPase"/>
    <property type="match status" value="1"/>
</dbReference>
<feature type="binding site" evidence="4">
    <location>
        <position position="110"/>
    </location>
    <ligand>
        <name>Mg(2+)</name>
        <dbReference type="ChEBI" id="CHEBI:18420"/>
        <label>1</label>
        <note>catalytic</note>
    </ligand>
</feature>
<evidence type="ECO:0000313" key="6">
    <source>
        <dbReference type="EMBL" id="KAJ4397497.1"/>
    </source>
</evidence>
<feature type="binding site" evidence="4">
    <location>
        <position position="84"/>
    </location>
    <ligand>
        <name>Mg(2+)</name>
        <dbReference type="ChEBI" id="CHEBI:18420"/>
        <label>1</label>
        <note>catalytic</note>
    </ligand>
</feature>